<dbReference type="EMBL" id="CP114029">
    <property type="protein sequence ID" value="WAP67830.1"/>
    <property type="molecule type" value="Genomic_DNA"/>
</dbReference>
<feature type="compositionally biased region" description="Low complexity" evidence="1">
    <location>
        <begin position="126"/>
        <end position="151"/>
    </location>
</feature>
<evidence type="ECO:0000313" key="3">
    <source>
        <dbReference type="EMBL" id="WAP67830.1"/>
    </source>
</evidence>
<dbReference type="InterPro" id="IPR010466">
    <property type="entry name" value="DUF1058"/>
</dbReference>
<sequence length="432" mass="44305">METGDRPSRDGDGVDELEHKTGERPSEEAIRNRLIDRRRTFDEAEEGRRLANRFRQQMRARGSSASLSRWAMAPAKAVSRALEALQNRPIIAFAAAASLSAAILVPLALSSYAPLLGEIPPPTATPAAQSTIAVQSEPSPPSVSASSSQQAGLEPTETADVRAPIAPPAPDGSMFETLESEEAAAIAKPSDRPDTAEKNAATITMPGRTGASPGSNPDLLETASLRKVAPALPKRSADGKDGPANPAGATSIDPVAAALALRLPEDPSAVVVVAPTILDPATTGSISPAAALPALPEHATAAASGTAVHGMETAGPAKSFIAVSPSILIATSDEDAPASSTAGIVEASNVNDETNGDSAASRAPASSSKGRATASVNLRADPTNDGRIVAILSKDEAVTVVACKGWCEVETTSGAKGYVYEKFIKRHQSKPE</sequence>
<name>A0ABY7BXJ4_9HYPH</name>
<dbReference type="Proteomes" id="UP001164020">
    <property type="component" value="Chromosome"/>
</dbReference>
<accession>A0ABY7BXJ4</accession>
<proteinExistence type="predicted"/>
<feature type="region of interest" description="Disordered" evidence="1">
    <location>
        <begin position="1"/>
        <end position="32"/>
    </location>
</feature>
<evidence type="ECO:0000313" key="4">
    <source>
        <dbReference type="Proteomes" id="UP001164020"/>
    </source>
</evidence>
<protein>
    <submittedName>
        <fullName evidence="3">SH3 domain-containing protein</fullName>
    </submittedName>
</protein>
<evidence type="ECO:0000256" key="2">
    <source>
        <dbReference type="SAM" id="Phobius"/>
    </source>
</evidence>
<gene>
    <name evidence="3" type="ORF">OH818_20555</name>
</gene>
<evidence type="ECO:0000256" key="1">
    <source>
        <dbReference type="SAM" id="MobiDB-lite"/>
    </source>
</evidence>
<keyword evidence="4" id="KW-1185">Reference proteome</keyword>
<feature type="compositionally biased region" description="Polar residues" evidence="1">
    <location>
        <begin position="347"/>
        <end position="357"/>
    </location>
</feature>
<dbReference type="Pfam" id="PF06347">
    <property type="entry name" value="SH3_4"/>
    <property type="match status" value="1"/>
</dbReference>
<feature type="region of interest" description="Disordered" evidence="1">
    <location>
        <begin position="347"/>
        <end position="375"/>
    </location>
</feature>
<feature type="compositionally biased region" description="Low complexity" evidence="1">
    <location>
        <begin position="358"/>
        <end position="372"/>
    </location>
</feature>
<feature type="transmembrane region" description="Helical" evidence="2">
    <location>
        <begin position="90"/>
        <end position="113"/>
    </location>
</feature>
<reference evidence="3" key="1">
    <citation type="submission" date="2022-12" db="EMBL/GenBank/DDBJ databases">
        <title>Jiella pelagia sp. nov., isolated from phosphonate enriched culture of Northwest Pacific surface seawater.</title>
        <authorList>
            <person name="Shin D.Y."/>
            <person name="Hwang C.Y."/>
        </authorList>
    </citation>
    <scope>NUCLEOTIDE SEQUENCE</scope>
    <source>
        <strain evidence="3">HL-NP1</strain>
    </source>
</reference>
<keyword evidence="2" id="KW-1133">Transmembrane helix</keyword>
<organism evidence="3 4">
    <name type="scientific">Jiella pelagia</name>
    <dbReference type="NCBI Taxonomy" id="2986949"/>
    <lineage>
        <taxon>Bacteria</taxon>
        <taxon>Pseudomonadati</taxon>
        <taxon>Pseudomonadota</taxon>
        <taxon>Alphaproteobacteria</taxon>
        <taxon>Hyphomicrobiales</taxon>
        <taxon>Aurantimonadaceae</taxon>
        <taxon>Jiella</taxon>
    </lineage>
</organism>
<feature type="region of interest" description="Disordered" evidence="1">
    <location>
        <begin position="126"/>
        <end position="174"/>
    </location>
</feature>
<keyword evidence="2" id="KW-0812">Transmembrane</keyword>
<dbReference type="RefSeq" id="WP_268880302.1">
    <property type="nucleotide sequence ID" value="NZ_CP114029.1"/>
</dbReference>
<keyword evidence="2" id="KW-0472">Membrane</keyword>
<dbReference type="Gene3D" id="2.30.30.40">
    <property type="entry name" value="SH3 Domains"/>
    <property type="match status" value="1"/>
</dbReference>